<dbReference type="Pfam" id="PF23949">
    <property type="entry name" value="TSTD2_N"/>
    <property type="match status" value="1"/>
</dbReference>
<dbReference type="GO" id="GO:0016740">
    <property type="term" value="F:transferase activity"/>
    <property type="evidence" value="ECO:0007669"/>
    <property type="project" value="UniProtKB-KW"/>
</dbReference>
<name>V8NS45_OPHHA</name>
<dbReference type="Proteomes" id="UP000018936">
    <property type="component" value="Unassembled WGS sequence"/>
</dbReference>
<organism evidence="2 3">
    <name type="scientific">Ophiophagus hannah</name>
    <name type="common">King cobra</name>
    <name type="synonym">Naja hannah</name>
    <dbReference type="NCBI Taxonomy" id="8665"/>
    <lineage>
        <taxon>Eukaryota</taxon>
        <taxon>Metazoa</taxon>
        <taxon>Chordata</taxon>
        <taxon>Craniata</taxon>
        <taxon>Vertebrata</taxon>
        <taxon>Euteleostomi</taxon>
        <taxon>Lepidosauria</taxon>
        <taxon>Squamata</taxon>
        <taxon>Bifurcata</taxon>
        <taxon>Unidentata</taxon>
        <taxon>Episquamata</taxon>
        <taxon>Toxicofera</taxon>
        <taxon>Serpentes</taxon>
        <taxon>Colubroidea</taxon>
        <taxon>Elapidae</taxon>
        <taxon>Elapinae</taxon>
        <taxon>Ophiophagus</taxon>
    </lineage>
</organism>
<keyword evidence="2" id="KW-0808">Transferase</keyword>
<gene>
    <name evidence="2" type="primary">Tstd2</name>
    <name evidence="2" type="ORF">L345_09156</name>
</gene>
<sequence length="179" mass="19995">MPGCCDVEMISLPLPDGDDAVGVCLLTAADLKLKEHLPFPPRSHLKTKVDCSAKKKYASARKKAFAVFVKAKEMEVDMSACQREVSWRCCQQTFKDLTGIHRHVASQHSGDVGQQASLILKQMVDIGINPASVDETSRPNKTLDRNQEVIYKLPDISHTDTNEMKRKPLITEKLMIFCP</sequence>
<evidence type="ECO:0000313" key="2">
    <source>
        <dbReference type="EMBL" id="ETE65074.1"/>
    </source>
</evidence>
<keyword evidence="3" id="KW-1185">Reference proteome</keyword>
<feature type="domain" description="TSTD2 N-terminal" evidence="1">
    <location>
        <begin position="54"/>
        <end position="123"/>
    </location>
</feature>
<dbReference type="OrthoDB" id="25002at2759"/>
<evidence type="ECO:0000313" key="3">
    <source>
        <dbReference type="Proteomes" id="UP000018936"/>
    </source>
</evidence>
<reference evidence="2 3" key="1">
    <citation type="journal article" date="2013" name="Proc. Natl. Acad. Sci. U.S.A.">
        <title>The king cobra genome reveals dynamic gene evolution and adaptation in the snake venom system.</title>
        <authorList>
            <person name="Vonk F.J."/>
            <person name="Casewell N.R."/>
            <person name="Henkel C.V."/>
            <person name="Heimberg A.M."/>
            <person name="Jansen H.J."/>
            <person name="McCleary R.J."/>
            <person name="Kerkkamp H.M."/>
            <person name="Vos R.A."/>
            <person name="Guerreiro I."/>
            <person name="Calvete J.J."/>
            <person name="Wuster W."/>
            <person name="Woods A.E."/>
            <person name="Logan J.M."/>
            <person name="Harrison R.A."/>
            <person name="Castoe T.A."/>
            <person name="de Koning A.P."/>
            <person name="Pollock D.D."/>
            <person name="Yandell M."/>
            <person name="Calderon D."/>
            <person name="Renjifo C."/>
            <person name="Currier R.B."/>
            <person name="Salgado D."/>
            <person name="Pla D."/>
            <person name="Sanz L."/>
            <person name="Hyder A.S."/>
            <person name="Ribeiro J.M."/>
            <person name="Arntzen J.W."/>
            <person name="van den Thillart G.E."/>
            <person name="Boetzer M."/>
            <person name="Pirovano W."/>
            <person name="Dirks R.P."/>
            <person name="Spaink H.P."/>
            <person name="Duboule D."/>
            <person name="McGlinn E."/>
            <person name="Kini R.M."/>
            <person name="Richardson M.K."/>
        </authorList>
    </citation>
    <scope>NUCLEOTIDE SEQUENCE</scope>
    <source>
        <tissue evidence="2">Blood</tissue>
    </source>
</reference>
<protein>
    <submittedName>
        <fullName evidence="2">Thiosulfate sulfurtransferase/rhodanese-like domain-containing protein 2</fullName>
    </submittedName>
</protein>
<comment type="caution">
    <text evidence="2">The sequence shown here is derived from an EMBL/GenBank/DDBJ whole genome shotgun (WGS) entry which is preliminary data.</text>
</comment>
<dbReference type="EMBL" id="AZIM01001995">
    <property type="protein sequence ID" value="ETE65074.1"/>
    <property type="molecule type" value="Genomic_DNA"/>
</dbReference>
<dbReference type="InterPro" id="IPR057944">
    <property type="entry name" value="TSTD2_N"/>
</dbReference>
<dbReference type="AlphaFoldDB" id="V8NS45"/>
<accession>V8NS45</accession>
<proteinExistence type="predicted"/>
<evidence type="ECO:0000259" key="1">
    <source>
        <dbReference type="Pfam" id="PF23949"/>
    </source>
</evidence>